<keyword evidence="2 3" id="KW-1015">Disulfide bond</keyword>
<evidence type="ECO:0000259" key="4">
    <source>
        <dbReference type="PROSITE" id="PS50026"/>
    </source>
</evidence>
<proteinExistence type="predicted"/>
<dbReference type="InterPro" id="IPR000742">
    <property type="entry name" value="EGF"/>
</dbReference>
<feature type="disulfide bond" evidence="3">
    <location>
        <begin position="140"/>
        <end position="149"/>
    </location>
</feature>
<gene>
    <name evidence="6" type="ORF">PLOB_00046851</name>
</gene>
<protein>
    <recommendedName>
        <fullName evidence="8">EGF-like domain-containing protein</fullName>
    </recommendedName>
</protein>
<feature type="domain" description="EGF-like" evidence="4">
    <location>
        <begin position="118"/>
        <end position="150"/>
    </location>
</feature>
<accession>A0ABN8PRJ5</accession>
<dbReference type="InterPro" id="IPR001881">
    <property type="entry name" value="EGF-like_Ca-bd_dom"/>
</dbReference>
<dbReference type="SUPFAM" id="SSF57196">
    <property type="entry name" value="EGF/Laminin"/>
    <property type="match status" value="1"/>
</dbReference>
<keyword evidence="3" id="KW-0245">EGF-like domain</keyword>
<feature type="disulfide bond" evidence="3">
    <location>
        <begin position="122"/>
        <end position="132"/>
    </location>
</feature>
<dbReference type="PROSITE" id="PS00022">
    <property type="entry name" value="EGF_1"/>
    <property type="match status" value="1"/>
</dbReference>
<organism evidence="6 7">
    <name type="scientific">Porites lobata</name>
    <dbReference type="NCBI Taxonomy" id="104759"/>
    <lineage>
        <taxon>Eukaryota</taxon>
        <taxon>Metazoa</taxon>
        <taxon>Cnidaria</taxon>
        <taxon>Anthozoa</taxon>
        <taxon>Hexacorallia</taxon>
        <taxon>Scleractinia</taxon>
        <taxon>Fungiina</taxon>
        <taxon>Poritidae</taxon>
        <taxon>Porites</taxon>
    </lineage>
</organism>
<comment type="caution">
    <text evidence="6">The sequence shown here is derived from an EMBL/GenBank/DDBJ whole genome shotgun (WGS) entry which is preliminary data.</text>
</comment>
<dbReference type="InterPro" id="IPR011489">
    <property type="entry name" value="EMI_domain"/>
</dbReference>
<evidence type="ECO:0000313" key="6">
    <source>
        <dbReference type="EMBL" id="CAH3148870.1"/>
    </source>
</evidence>
<comment type="caution">
    <text evidence="3">Lacks conserved residue(s) required for the propagation of feature annotation.</text>
</comment>
<feature type="domain" description="EMI" evidence="5">
    <location>
        <begin position="40"/>
        <end position="119"/>
    </location>
</feature>
<keyword evidence="7" id="KW-1185">Reference proteome</keyword>
<dbReference type="Proteomes" id="UP001159405">
    <property type="component" value="Unassembled WGS sequence"/>
</dbReference>
<reference evidence="6 7" key="1">
    <citation type="submission" date="2022-05" db="EMBL/GenBank/DDBJ databases">
        <authorList>
            <consortium name="Genoscope - CEA"/>
            <person name="William W."/>
        </authorList>
    </citation>
    <scope>NUCLEOTIDE SEQUENCE [LARGE SCALE GENOMIC DNA]</scope>
</reference>
<evidence type="ECO:0000259" key="5">
    <source>
        <dbReference type="PROSITE" id="PS51041"/>
    </source>
</evidence>
<dbReference type="PROSITE" id="PS51041">
    <property type="entry name" value="EMI"/>
    <property type="match status" value="1"/>
</dbReference>
<dbReference type="EMBL" id="CALNXK010000085">
    <property type="protein sequence ID" value="CAH3148870.1"/>
    <property type="molecule type" value="Genomic_DNA"/>
</dbReference>
<dbReference type="PROSITE" id="PS50026">
    <property type="entry name" value="EGF_3"/>
    <property type="match status" value="1"/>
</dbReference>
<evidence type="ECO:0000256" key="2">
    <source>
        <dbReference type="ARBA" id="ARBA00023157"/>
    </source>
</evidence>
<dbReference type="SMART" id="SM00181">
    <property type="entry name" value="EGF"/>
    <property type="match status" value="2"/>
</dbReference>
<name>A0ABN8PRJ5_9CNID</name>
<sequence>MACPRYKKASVVVTILVVVIYLDKTLEQGGLRQNGLDLNGAHVCRVDIPITYTITTYYATTYMSGYTTCCGFLCWARCQRWREKTKQASKKLTRQGLDVYLRCCKGWQRSSSKPRECSEAICSQGCSNGGTCVYPEICSCASGWKGYSCSEDVDECRRNKGGCHHLCSNRVGKPPVCLCRRGYINSKTNYKRCVGKRYTTDTFILKRLDMFCLSGPCPVICLIPPITVNHISLNCSFVSRFKSKRNPNIKTSIIKPFLSLKKRFNSAKKLSGIKIK</sequence>
<dbReference type="PROSITE" id="PS01186">
    <property type="entry name" value="EGF_2"/>
    <property type="match status" value="1"/>
</dbReference>
<evidence type="ECO:0000256" key="3">
    <source>
        <dbReference type="PROSITE-ProRule" id="PRU00076"/>
    </source>
</evidence>
<dbReference type="SMART" id="SM00179">
    <property type="entry name" value="EGF_CA"/>
    <property type="match status" value="1"/>
</dbReference>
<dbReference type="Gene3D" id="2.10.25.10">
    <property type="entry name" value="Laminin"/>
    <property type="match status" value="2"/>
</dbReference>
<evidence type="ECO:0000313" key="7">
    <source>
        <dbReference type="Proteomes" id="UP001159405"/>
    </source>
</evidence>
<keyword evidence="1" id="KW-0732">Signal</keyword>
<evidence type="ECO:0008006" key="8">
    <source>
        <dbReference type="Google" id="ProtNLM"/>
    </source>
</evidence>
<evidence type="ECO:0000256" key="1">
    <source>
        <dbReference type="ARBA" id="ARBA00022729"/>
    </source>
</evidence>